<gene>
    <name evidence="1" type="ORF">ID875_26400</name>
</gene>
<dbReference type="CDD" id="cd02883">
    <property type="entry name" value="NUDIX_Hydrolase"/>
    <property type="match status" value="1"/>
</dbReference>
<dbReference type="AlphaFoldDB" id="A0A927BPH3"/>
<sequence length="73" mass="7651">MVFVAVLSSDGRLALVADELSGVLPRWVLPSGSVRATETYREAAVRVLLDAVGAMPVRGALLKDAAGLRCLCP</sequence>
<comment type="caution">
    <text evidence="1">The sequence shown here is derived from an EMBL/GenBank/DDBJ whole genome shotgun (WGS) entry which is preliminary data.</text>
</comment>
<accession>A0A927BPH3</accession>
<proteinExistence type="predicted"/>
<dbReference type="Gene3D" id="3.90.79.10">
    <property type="entry name" value="Nucleoside Triphosphate Pyrophosphohydrolase"/>
    <property type="match status" value="1"/>
</dbReference>
<dbReference type="EMBL" id="JACWUS010000014">
    <property type="protein sequence ID" value="MBD2830320.1"/>
    <property type="molecule type" value="Genomic_DNA"/>
</dbReference>
<evidence type="ECO:0000313" key="1">
    <source>
        <dbReference type="EMBL" id="MBD2830320.1"/>
    </source>
</evidence>
<dbReference type="InterPro" id="IPR015797">
    <property type="entry name" value="NUDIX_hydrolase-like_dom_sf"/>
</dbReference>
<organism evidence="1">
    <name type="scientific">Streptomyces globisporus</name>
    <dbReference type="NCBI Taxonomy" id="1908"/>
    <lineage>
        <taxon>Bacteria</taxon>
        <taxon>Bacillati</taxon>
        <taxon>Actinomycetota</taxon>
        <taxon>Actinomycetes</taxon>
        <taxon>Kitasatosporales</taxon>
        <taxon>Streptomycetaceae</taxon>
        <taxon>Streptomyces</taxon>
    </lineage>
</organism>
<protein>
    <recommendedName>
        <fullName evidence="2">NUDIX hydrolase</fullName>
    </recommendedName>
</protein>
<name>A0A927BPH3_STRGL</name>
<dbReference type="SUPFAM" id="SSF55811">
    <property type="entry name" value="Nudix"/>
    <property type="match status" value="1"/>
</dbReference>
<reference evidence="1" key="1">
    <citation type="journal article" date="2020" name="PLoS ONE">
        <title>Isolation and characterization of Streptomyces bacteriophages and Streptomyces strains encoding biosynthetic arsenals: Streptomyces strains and phages for antibiotic discovery.</title>
        <authorList>
            <person name="Montano E.T."/>
            <person name="Nideffer J.F."/>
            <person name="Brumage L."/>
            <person name="Erb M."/>
            <person name="Derman A.I."/>
            <person name="Davis J.P."/>
            <person name="Estrada E."/>
            <person name="Fu S."/>
            <person name="Le D."/>
            <person name="Vuppala A."/>
            <person name="Tran C."/>
            <person name="Luterstein E."/>
            <person name="Lakkaraju S."/>
            <person name="Panchagnula S."/>
            <person name="Ren C."/>
            <person name="Doan J."/>
            <person name="Tran S."/>
            <person name="Soriano J."/>
            <person name="Fujita Y."/>
            <person name="Gutala P."/>
            <person name="Fujii Q."/>
            <person name="Lee M."/>
            <person name="Bui A."/>
            <person name="Villarreal C."/>
            <person name="Shing S.R."/>
            <person name="Kim S."/>
            <person name="Freeman D."/>
            <person name="Racha V."/>
            <person name="Ho A."/>
            <person name="Kumar P."/>
            <person name="Falah K."/>
            <person name="Dawson T."/>
            <person name="Enustun E."/>
            <person name="Prichard A."/>
            <person name="Gomez A."/>
            <person name="Khanna K."/>
            <person name="Trigg S."/>
            <person name="Fernandez L."/>
            <person name="Pogliano K."/>
            <person name="Pogliano J."/>
        </authorList>
    </citation>
    <scope>NUCLEOTIDE SEQUENCE</scope>
    <source>
        <strain evidence="1">QF2</strain>
    </source>
</reference>
<evidence type="ECO:0008006" key="2">
    <source>
        <dbReference type="Google" id="ProtNLM"/>
    </source>
</evidence>